<dbReference type="PANTHER" id="PTHR46586">
    <property type="entry name" value="ANKYRIN REPEAT-CONTAINING PROTEIN"/>
    <property type="match status" value="1"/>
</dbReference>
<protein>
    <submittedName>
        <fullName evidence="1">F-box domain and ankyrin repeat protein</fullName>
    </submittedName>
</protein>
<reference evidence="1" key="1">
    <citation type="journal article" date="2019" name="MBio">
        <title>Virus Genomes from Deep Sea Sediments Expand the Ocean Megavirome and Support Independent Origins of Viral Gigantism.</title>
        <authorList>
            <person name="Backstrom D."/>
            <person name="Yutin N."/>
            <person name="Jorgensen S.L."/>
            <person name="Dharamshi J."/>
            <person name="Homa F."/>
            <person name="Zaremba-Niedwiedzka K."/>
            <person name="Spang A."/>
            <person name="Wolf Y.I."/>
            <person name="Koonin E.V."/>
            <person name="Ettema T.J."/>
        </authorList>
    </citation>
    <scope>NUCLEOTIDE SEQUENCE</scope>
</reference>
<gene>
    <name evidence="1" type="ORF">LCPAC103_01690</name>
</gene>
<dbReference type="PANTHER" id="PTHR46586:SF3">
    <property type="entry name" value="ANKYRIN REPEAT-CONTAINING PROTEIN"/>
    <property type="match status" value="1"/>
</dbReference>
<dbReference type="InterPro" id="IPR052050">
    <property type="entry name" value="SecEffector_AnkRepeat"/>
</dbReference>
<organism evidence="1">
    <name type="scientific">Pithovirus LCPAC103</name>
    <dbReference type="NCBI Taxonomy" id="2506588"/>
    <lineage>
        <taxon>Viruses</taxon>
        <taxon>Pithoviruses</taxon>
    </lineage>
</organism>
<accession>A0A481Z3L5</accession>
<proteinExistence type="predicted"/>
<name>A0A481Z3L5_9VIRU</name>
<evidence type="ECO:0000313" key="1">
    <source>
        <dbReference type="EMBL" id="QBK90488.1"/>
    </source>
</evidence>
<dbReference type="InterPro" id="IPR036770">
    <property type="entry name" value="Ankyrin_rpt-contain_sf"/>
</dbReference>
<dbReference type="Gene3D" id="1.25.40.20">
    <property type="entry name" value="Ankyrin repeat-containing domain"/>
    <property type="match status" value="3"/>
</dbReference>
<dbReference type="SUPFAM" id="SSF48403">
    <property type="entry name" value="Ankyrin repeat"/>
    <property type="match status" value="1"/>
</dbReference>
<dbReference type="EMBL" id="MK500490">
    <property type="protein sequence ID" value="QBK90488.1"/>
    <property type="molecule type" value="Genomic_DNA"/>
</dbReference>
<dbReference type="SUPFAM" id="SSF140860">
    <property type="entry name" value="Pseudo ankyrin repeat-like"/>
    <property type="match status" value="2"/>
</dbReference>
<sequence length="501" mass="58620">MQLVEMEDVPDELLKIILSWLPQYLPVTKSVSRRWRSYSSELLNEIPALDTRTVYQEWIERDYLDLLKWAQANKFWMTQDMVSAAAFWGKLDILKWVLDLGLSDILIETYRKADEGGHFEVFKWLYQHTNFSTGKLDPLTICKFTMKYHHPKIFEWFREYPPEGLTDELYREAAYQGDLEDMKEMYEQELGILTKRVYTAAVHEGHIPIIEWLLELETDISTSHLIELAISGNQMETLKWLAQREFRMGPGITYGAAINGNLEMLIWLEQQLADRRAMWNSYRLTVHAALHGHLVIVKWLHSEDRIFKIHSDEIPLESNICRIAAEGDHFEVLKWLHQWGYPLTEACCTNAAAHGNLDMLQWLRANGCDWNLTRCIIVAAERGRLGILKWICEAQDKPFREILKKTRGRAKLDITERACHEAAIHGHIEILEYLNQYVEPKVSYAEVLLQGKLRTVSWLVETQRPAISEFHEQTTLVKFIDTGRAMRFIDWLYSNLPPVDS</sequence>